<keyword evidence="4" id="KW-0597">Phosphoprotein</keyword>
<dbReference type="Pfam" id="PF00512">
    <property type="entry name" value="HisKA"/>
    <property type="match status" value="1"/>
</dbReference>
<dbReference type="SUPFAM" id="SSF55785">
    <property type="entry name" value="PYP-like sensor domain (PAS domain)"/>
    <property type="match status" value="1"/>
</dbReference>
<comment type="caution">
    <text evidence="10">The sequence shown here is derived from an EMBL/GenBank/DDBJ whole genome shotgun (WGS) entry which is preliminary data.</text>
</comment>
<keyword evidence="5" id="KW-0808">Transferase</keyword>
<evidence type="ECO:0000256" key="6">
    <source>
        <dbReference type="ARBA" id="ARBA00022777"/>
    </source>
</evidence>
<keyword evidence="8" id="KW-0812">Transmembrane</keyword>
<dbReference type="Gene3D" id="3.30.565.10">
    <property type="entry name" value="Histidine kinase-like ATPase, C-terminal domain"/>
    <property type="match status" value="1"/>
</dbReference>
<evidence type="ECO:0000313" key="11">
    <source>
        <dbReference type="Proteomes" id="UP001595956"/>
    </source>
</evidence>
<dbReference type="InterPro" id="IPR003594">
    <property type="entry name" value="HATPase_dom"/>
</dbReference>
<evidence type="ECO:0000313" key="10">
    <source>
        <dbReference type="EMBL" id="MFC5495287.1"/>
    </source>
</evidence>
<feature type="transmembrane region" description="Helical" evidence="8">
    <location>
        <begin position="119"/>
        <end position="140"/>
    </location>
</feature>
<dbReference type="PROSITE" id="PS50109">
    <property type="entry name" value="HIS_KIN"/>
    <property type="match status" value="1"/>
</dbReference>
<feature type="transmembrane region" description="Helical" evidence="8">
    <location>
        <begin position="84"/>
        <end position="113"/>
    </location>
</feature>
<dbReference type="InterPro" id="IPR005467">
    <property type="entry name" value="His_kinase_dom"/>
</dbReference>
<dbReference type="InterPro" id="IPR050736">
    <property type="entry name" value="Sensor_HK_Regulatory"/>
</dbReference>
<keyword evidence="7" id="KW-0902">Two-component regulatory system</keyword>
<keyword evidence="11" id="KW-1185">Reference proteome</keyword>
<dbReference type="InterPro" id="IPR036890">
    <property type="entry name" value="HATPase_C_sf"/>
</dbReference>
<feature type="domain" description="Histidine kinase" evidence="9">
    <location>
        <begin position="328"/>
        <end position="544"/>
    </location>
</feature>
<feature type="transmembrane region" description="Helical" evidence="8">
    <location>
        <begin position="26"/>
        <end position="44"/>
    </location>
</feature>
<dbReference type="InterPro" id="IPR003661">
    <property type="entry name" value="HisK_dim/P_dom"/>
</dbReference>
<evidence type="ECO:0000259" key="9">
    <source>
        <dbReference type="PROSITE" id="PS50109"/>
    </source>
</evidence>
<evidence type="ECO:0000256" key="5">
    <source>
        <dbReference type="ARBA" id="ARBA00022679"/>
    </source>
</evidence>
<evidence type="ECO:0000256" key="1">
    <source>
        <dbReference type="ARBA" id="ARBA00000085"/>
    </source>
</evidence>
<dbReference type="SMART" id="SM00388">
    <property type="entry name" value="HisKA"/>
    <property type="match status" value="1"/>
</dbReference>
<feature type="transmembrane region" description="Helical" evidence="8">
    <location>
        <begin position="50"/>
        <end position="72"/>
    </location>
</feature>
<dbReference type="SMART" id="SM00387">
    <property type="entry name" value="HATPase_c"/>
    <property type="match status" value="1"/>
</dbReference>
<evidence type="ECO:0000256" key="2">
    <source>
        <dbReference type="ARBA" id="ARBA00004236"/>
    </source>
</evidence>
<gene>
    <name evidence="10" type="ORF">ACFPKY_19400</name>
</gene>
<dbReference type="Pfam" id="PF02518">
    <property type="entry name" value="HATPase_c"/>
    <property type="match status" value="1"/>
</dbReference>
<keyword evidence="8" id="KW-1133">Transmembrane helix</keyword>
<dbReference type="EC" id="2.7.13.3" evidence="3"/>
<reference evidence="11" key="1">
    <citation type="journal article" date="2019" name="Int. J. Syst. Evol. Microbiol.">
        <title>The Global Catalogue of Microorganisms (GCM) 10K type strain sequencing project: providing services to taxonomists for standard genome sequencing and annotation.</title>
        <authorList>
            <consortium name="The Broad Institute Genomics Platform"/>
            <consortium name="The Broad Institute Genome Sequencing Center for Infectious Disease"/>
            <person name="Wu L."/>
            <person name="Ma J."/>
        </authorList>
    </citation>
    <scope>NUCLEOTIDE SEQUENCE [LARGE SCALE GENOMIC DNA]</scope>
    <source>
        <strain evidence="11">KACC 13778</strain>
    </source>
</reference>
<dbReference type="InterPro" id="IPR035965">
    <property type="entry name" value="PAS-like_dom_sf"/>
</dbReference>
<keyword evidence="8" id="KW-0472">Membrane</keyword>
<dbReference type="Gene3D" id="3.30.450.20">
    <property type="entry name" value="PAS domain"/>
    <property type="match status" value="1"/>
</dbReference>
<dbReference type="EMBL" id="JBHSMD010000006">
    <property type="protein sequence ID" value="MFC5495287.1"/>
    <property type="molecule type" value="Genomic_DNA"/>
</dbReference>
<dbReference type="CDD" id="cd00082">
    <property type="entry name" value="HisKA"/>
    <property type="match status" value="1"/>
</dbReference>
<evidence type="ECO:0000256" key="7">
    <source>
        <dbReference type="ARBA" id="ARBA00023012"/>
    </source>
</evidence>
<sequence>MSDWTQRARWLVTQLVWNRGEPDPRVLQSTFAFLMIAALVVRRIDEGPIGWVSWPVAGLAIGVAGSIAVLLVPRRITIVARSLAVVHIAAIGMIVSGSDAGLAAMLVLLPSIWLGLELGMRGAAVAVGSVVVFVSVPMLVDRGVSVLSVEWALLLVGLAAFGAFSTSAALAKAQAAQTRAEAREAELALALKTIERNRRSAQAIFEAVDIGLCLLDTNGEAILINQPLIEYTKIAYPDPALAQSWVYDETGQVHLSVDEVPTARARRGEEFDDVRVWIGEDERCRRAMSVSSRRVEDSDGNWLGAAVSYTDVTDFMNALQVKDDFIALVSHELRTPLTSIIGYVSMDLEMDDLQPMLRKHLEIVFRNAQRLERLVEGLLEEVEYSGRPMPLRKQGTDLASIVRECVDAARTQAQEAGVVLAADLPDTLAFTGDPQRLAQLVDNLVSNALKYNEPGGTARVVAGIEGGAVVIRVCDTGIGISAEDQPHLFTRFFRTYEANRRAIQGAGLGLSLSKSIVEGHEGRIEVDSAPGRGSEFRVVFPLPAASLAS</sequence>
<dbReference type="PRINTS" id="PR00344">
    <property type="entry name" value="BCTRLSENSOR"/>
</dbReference>
<evidence type="ECO:0000256" key="3">
    <source>
        <dbReference type="ARBA" id="ARBA00012438"/>
    </source>
</evidence>
<dbReference type="InterPro" id="IPR004358">
    <property type="entry name" value="Sig_transdc_His_kin-like_C"/>
</dbReference>
<protein>
    <recommendedName>
        <fullName evidence="3">histidine kinase</fullName>
        <ecNumber evidence="3">2.7.13.3</ecNumber>
    </recommendedName>
</protein>
<proteinExistence type="predicted"/>
<dbReference type="GO" id="GO:0016301">
    <property type="term" value="F:kinase activity"/>
    <property type="evidence" value="ECO:0007669"/>
    <property type="project" value="UniProtKB-KW"/>
</dbReference>
<evidence type="ECO:0000256" key="4">
    <source>
        <dbReference type="ARBA" id="ARBA00022553"/>
    </source>
</evidence>
<dbReference type="SUPFAM" id="SSF55874">
    <property type="entry name" value="ATPase domain of HSP90 chaperone/DNA topoisomerase II/histidine kinase"/>
    <property type="match status" value="1"/>
</dbReference>
<dbReference type="PANTHER" id="PTHR43711:SF1">
    <property type="entry name" value="HISTIDINE KINASE 1"/>
    <property type="match status" value="1"/>
</dbReference>
<dbReference type="RefSeq" id="WP_345173416.1">
    <property type="nucleotide sequence ID" value="NZ_BAABFQ010000005.1"/>
</dbReference>
<dbReference type="SUPFAM" id="SSF47384">
    <property type="entry name" value="Homodimeric domain of signal transducing histidine kinase"/>
    <property type="match status" value="1"/>
</dbReference>
<name>A0ABW0N8M4_9ACTN</name>
<feature type="transmembrane region" description="Helical" evidence="8">
    <location>
        <begin position="152"/>
        <end position="171"/>
    </location>
</feature>
<dbReference type="InterPro" id="IPR036097">
    <property type="entry name" value="HisK_dim/P_sf"/>
</dbReference>
<dbReference type="Proteomes" id="UP001595956">
    <property type="component" value="Unassembled WGS sequence"/>
</dbReference>
<evidence type="ECO:0000256" key="8">
    <source>
        <dbReference type="SAM" id="Phobius"/>
    </source>
</evidence>
<dbReference type="PANTHER" id="PTHR43711">
    <property type="entry name" value="TWO-COMPONENT HISTIDINE KINASE"/>
    <property type="match status" value="1"/>
</dbReference>
<comment type="catalytic activity">
    <reaction evidence="1">
        <text>ATP + protein L-histidine = ADP + protein N-phospho-L-histidine.</text>
        <dbReference type="EC" id="2.7.13.3"/>
    </reaction>
</comment>
<dbReference type="Gene3D" id="1.10.287.130">
    <property type="match status" value="1"/>
</dbReference>
<comment type="subcellular location">
    <subcellularLocation>
        <location evidence="2">Cell membrane</location>
    </subcellularLocation>
</comment>
<organism evidence="10 11">
    <name type="scientific">Nocardioides caricicola</name>
    <dbReference type="NCBI Taxonomy" id="634770"/>
    <lineage>
        <taxon>Bacteria</taxon>
        <taxon>Bacillati</taxon>
        <taxon>Actinomycetota</taxon>
        <taxon>Actinomycetes</taxon>
        <taxon>Propionibacteriales</taxon>
        <taxon>Nocardioidaceae</taxon>
        <taxon>Nocardioides</taxon>
    </lineage>
</organism>
<keyword evidence="6 10" id="KW-0418">Kinase</keyword>
<accession>A0ABW0N8M4</accession>